<dbReference type="EMBL" id="JAFVMF010000009">
    <property type="protein sequence ID" value="MBO1359971.1"/>
    <property type="molecule type" value="Genomic_DNA"/>
</dbReference>
<evidence type="ECO:0000313" key="2">
    <source>
        <dbReference type="Proteomes" id="UP000664771"/>
    </source>
</evidence>
<proteinExistence type="predicted"/>
<sequence>MSGDVVNPSHGSQVNVMLKAWNLHHQLTYPISGNWNAAQCFDYYAGAAFAVKVQLRMGLTLQVIQVFLVQLKRACD</sequence>
<evidence type="ECO:0000313" key="1">
    <source>
        <dbReference type="EMBL" id="MBO1359971.1"/>
    </source>
</evidence>
<gene>
    <name evidence="1" type="ORF">J2D73_09205</name>
</gene>
<comment type="caution">
    <text evidence="1">The sequence shown here is derived from an EMBL/GenBank/DDBJ whole genome shotgun (WGS) entry which is preliminary data.</text>
</comment>
<keyword evidence="2" id="KW-1185">Reference proteome</keyword>
<reference evidence="1 2" key="1">
    <citation type="submission" date="2021-03" db="EMBL/GenBank/DDBJ databases">
        <title>The complete genome sequence of Acetobacter sacchari TBRC 11175.</title>
        <authorList>
            <person name="Charoenyingcharoen P."/>
            <person name="Yukphan P."/>
        </authorList>
    </citation>
    <scope>NUCLEOTIDE SEQUENCE [LARGE SCALE GENOMIC DNA]</scope>
    <source>
        <strain evidence="1 2">TBRC 11175</strain>
    </source>
</reference>
<protein>
    <submittedName>
        <fullName evidence="1">Uncharacterized protein</fullName>
    </submittedName>
</protein>
<name>A0ABS3LVS3_9PROT</name>
<dbReference type="RefSeq" id="WP_207881301.1">
    <property type="nucleotide sequence ID" value="NZ_JAFVMF010000009.1"/>
</dbReference>
<dbReference type="Proteomes" id="UP000664771">
    <property type="component" value="Unassembled WGS sequence"/>
</dbReference>
<organism evidence="1 2">
    <name type="scientific">Acetobacter sacchari</name>
    <dbReference type="NCBI Taxonomy" id="2661687"/>
    <lineage>
        <taxon>Bacteria</taxon>
        <taxon>Pseudomonadati</taxon>
        <taxon>Pseudomonadota</taxon>
        <taxon>Alphaproteobacteria</taxon>
        <taxon>Acetobacterales</taxon>
        <taxon>Acetobacteraceae</taxon>
        <taxon>Acetobacter</taxon>
    </lineage>
</organism>
<accession>A0ABS3LVS3</accession>